<comment type="caution">
    <text evidence="3">The sequence shown here is derived from an EMBL/GenBank/DDBJ whole genome shotgun (WGS) entry which is preliminary data.</text>
</comment>
<organism evidence="3 4">
    <name type="scientific">Nitratireductor arenosus</name>
    <dbReference type="NCBI Taxonomy" id="2682096"/>
    <lineage>
        <taxon>Bacteria</taxon>
        <taxon>Pseudomonadati</taxon>
        <taxon>Pseudomonadota</taxon>
        <taxon>Alphaproteobacteria</taxon>
        <taxon>Hyphomicrobiales</taxon>
        <taxon>Phyllobacteriaceae</taxon>
        <taxon>Nitratireductor</taxon>
    </lineage>
</organism>
<evidence type="ECO:0000313" key="3">
    <source>
        <dbReference type="EMBL" id="MVA96245.1"/>
    </source>
</evidence>
<name>A0A844QAI6_9HYPH</name>
<gene>
    <name evidence="3" type="ORF">GN330_03140</name>
</gene>
<proteinExistence type="predicted"/>
<dbReference type="RefSeq" id="WP_156711208.1">
    <property type="nucleotide sequence ID" value="NZ_WPHG01000001.1"/>
</dbReference>
<reference evidence="3 4" key="1">
    <citation type="submission" date="2019-12" db="EMBL/GenBank/DDBJ databases">
        <title>Nitratireductor arenosus sp. nov., Isolated from sea sand, Jeju island, South Korea.</title>
        <authorList>
            <person name="Kim W."/>
        </authorList>
    </citation>
    <scope>NUCLEOTIDE SEQUENCE [LARGE SCALE GENOMIC DNA]</scope>
    <source>
        <strain evidence="3 4">CAU 1489</strain>
    </source>
</reference>
<keyword evidence="1" id="KW-0472">Membrane</keyword>
<sequence>MTVHTPLRDYSAAAVVAAFGAGLAAMASTYPLGKMLRPGPGFFPLVIGCLIAVLGIVIALESWYGSRQADEGPADEGAPGPDAFGWRAVLSVTIGMVAFAALVDRTGYVAATFALVFISSLGEIRRNWWAVGGIATFMAVFGSLLFIWGLGLPVNVFGPR</sequence>
<feature type="transmembrane region" description="Helical" evidence="1">
    <location>
        <begin position="129"/>
        <end position="150"/>
    </location>
</feature>
<protein>
    <recommendedName>
        <fullName evidence="2">DUF1468 domain-containing protein</fullName>
    </recommendedName>
</protein>
<keyword evidence="4" id="KW-1185">Reference proteome</keyword>
<dbReference type="AlphaFoldDB" id="A0A844QAI6"/>
<dbReference type="InterPro" id="IPR009936">
    <property type="entry name" value="DUF1468"/>
</dbReference>
<evidence type="ECO:0000256" key="1">
    <source>
        <dbReference type="SAM" id="Phobius"/>
    </source>
</evidence>
<feature type="domain" description="DUF1468" evidence="2">
    <location>
        <begin position="12"/>
        <end position="153"/>
    </location>
</feature>
<dbReference type="Pfam" id="PF07331">
    <property type="entry name" value="TctB"/>
    <property type="match status" value="1"/>
</dbReference>
<dbReference type="EMBL" id="WPHG01000001">
    <property type="protein sequence ID" value="MVA96245.1"/>
    <property type="molecule type" value="Genomic_DNA"/>
</dbReference>
<keyword evidence="1" id="KW-1133">Transmembrane helix</keyword>
<feature type="transmembrane region" description="Helical" evidence="1">
    <location>
        <begin position="12"/>
        <end position="30"/>
    </location>
</feature>
<accession>A0A844QAI6</accession>
<evidence type="ECO:0000313" key="4">
    <source>
        <dbReference type="Proteomes" id="UP000463224"/>
    </source>
</evidence>
<evidence type="ECO:0000259" key="2">
    <source>
        <dbReference type="Pfam" id="PF07331"/>
    </source>
</evidence>
<feature type="transmembrane region" description="Helical" evidence="1">
    <location>
        <begin position="84"/>
        <end position="117"/>
    </location>
</feature>
<keyword evidence="1" id="KW-0812">Transmembrane</keyword>
<dbReference type="Proteomes" id="UP000463224">
    <property type="component" value="Unassembled WGS sequence"/>
</dbReference>
<feature type="transmembrane region" description="Helical" evidence="1">
    <location>
        <begin position="42"/>
        <end position="64"/>
    </location>
</feature>